<reference evidence="2 3" key="1">
    <citation type="submission" date="2019-02" db="EMBL/GenBank/DDBJ databases">
        <title>Siculibacillus lacustris gen. nov., sp. nov., a new rosette-forming bacterium isolated from a freshwater crater lake (Lake St. Ana, Romania).</title>
        <authorList>
            <person name="Felfoldi T."/>
            <person name="Marton Z."/>
            <person name="Szabo A."/>
            <person name="Mentes A."/>
            <person name="Boka K."/>
            <person name="Marialigeti K."/>
            <person name="Mathe I."/>
            <person name="Koncz M."/>
            <person name="Schumann P."/>
            <person name="Toth E."/>
        </authorList>
    </citation>
    <scope>NUCLEOTIDE SEQUENCE [LARGE SCALE GENOMIC DNA]</scope>
    <source>
        <strain evidence="2 3">SA-279</strain>
    </source>
</reference>
<protein>
    <submittedName>
        <fullName evidence="2">Uncharacterized protein</fullName>
    </submittedName>
</protein>
<feature type="region of interest" description="Disordered" evidence="1">
    <location>
        <begin position="308"/>
        <end position="328"/>
    </location>
</feature>
<dbReference type="Proteomes" id="UP000292781">
    <property type="component" value="Unassembled WGS sequence"/>
</dbReference>
<name>A0A4Q9VFK1_9HYPH</name>
<sequence length="328" mass="34938">MAAVVARNGRNGGRRGGLVGLALAVLVGFGGAATAGEPITVDVHNRSVRTACAEEDNVYYTLSSPDIGGFTIEARSPDYVAGLVRDRTAPDFSGCNFGGSSGADGGHYTPPTGTLWENDDFVLKGVVYPDFWRPTEVPVSVGKLTQKFLHLVQLWRKTPAGPVEFLVFYPQDGYWRLKGLPPARTREVAYGSSFLIGPVEESTRPYVAYKSVRFEPATTSFTLEFARGGTAWIEVTGVDVGRSTVAVTFDGVDTANLPFAGLRSMYVAPGNADTAETVVRATPGAAPTSIAVVDFKDAKAADVTFARSVPSSHNTSAPDLGFRDFRGR</sequence>
<dbReference type="RefSeq" id="WP_131311334.1">
    <property type="nucleotide sequence ID" value="NZ_SJFN01000040.1"/>
</dbReference>
<evidence type="ECO:0000313" key="3">
    <source>
        <dbReference type="Proteomes" id="UP000292781"/>
    </source>
</evidence>
<dbReference type="OrthoDB" id="7929599at2"/>
<evidence type="ECO:0000313" key="2">
    <source>
        <dbReference type="EMBL" id="TBW33695.1"/>
    </source>
</evidence>
<keyword evidence="3" id="KW-1185">Reference proteome</keyword>
<dbReference type="EMBL" id="SJFN01000040">
    <property type="protein sequence ID" value="TBW33695.1"/>
    <property type="molecule type" value="Genomic_DNA"/>
</dbReference>
<accession>A0A4Q9VFK1</accession>
<organism evidence="2 3">
    <name type="scientific">Siculibacillus lacustris</name>
    <dbReference type="NCBI Taxonomy" id="1549641"/>
    <lineage>
        <taxon>Bacteria</taxon>
        <taxon>Pseudomonadati</taxon>
        <taxon>Pseudomonadota</taxon>
        <taxon>Alphaproteobacteria</taxon>
        <taxon>Hyphomicrobiales</taxon>
        <taxon>Ancalomicrobiaceae</taxon>
        <taxon>Siculibacillus</taxon>
    </lineage>
</organism>
<dbReference type="AlphaFoldDB" id="A0A4Q9VFK1"/>
<gene>
    <name evidence="2" type="ORF">EYW49_19645</name>
</gene>
<proteinExistence type="predicted"/>
<evidence type="ECO:0000256" key="1">
    <source>
        <dbReference type="SAM" id="MobiDB-lite"/>
    </source>
</evidence>
<comment type="caution">
    <text evidence="2">The sequence shown here is derived from an EMBL/GenBank/DDBJ whole genome shotgun (WGS) entry which is preliminary data.</text>
</comment>